<reference evidence="2 3" key="1">
    <citation type="journal article" date="2017" name="Nat. Commun.">
        <title>In situ click chemistry generation of cyclooxygenase-2 inhibitors.</title>
        <authorList>
            <person name="Bhardwaj A."/>
            <person name="Kaur J."/>
            <person name="Wuest M."/>
            <person name="Wuest F."/>
        </authorList>
    </citation>
    <scope>NUCLEOTIDE SEQUENCE [LARGE SCALE GENOMIC DNA]</scope>
    <source>
        <strain evidence="2">S2_012_000_R3_94</strain>
    </source>
</reference>
<feature type="transmembrane region" description="Helical" evidence="1">
    <location>
        <begin position="62"/>
        <end position="82"/>
    </location>
</feature>
<comment type="caution">
    <text evidence="2">The sequence shown here is derived from an EMBL/GenBank/DDBJ whole genome shotgun (WGS) entry which is preliminary data.</text>
</comment>
<name>A0A533IBF0_PARDE</name>
<accession>A0A533IBF0</accession>
<evidence type="ECO:0000256" key="1">
    <source>
        <dbReference type="SAM" id="Phobius"/>
    </source>
</evidence>
<dbReference type="AlphaFoldDB" id="A0A533IBF0"/>
<feature type="transmembrane region" description="Helical" evidence="1">
    <location>
        <begin position="32"/>
        <end position="50"/>
    </location>
</feature>
<organism evidence="2 3">
    <name type="scientific">Paracoccus denitrificans</name>
    <dbReference type="NCBI Taxonomy" id="266"/>
    <lineage>
        <taxon>Bacteria</taxon>
        <taxon>Pseudomonadati</taxon>
        <taxon>Pseudomonadota</taxon>
        <taxon>Alphaproteobacteria</taxon>
        <taxon>Rhodobacterales</taxon>
        <taxon>Paracoccaceae</taxon>
        <taxon>Paracoccus</taxon>
    </lineage>
</organism>
<sequence length="114" mass="12572">MTNNERFIPSKEQWVSAEAEARNRAPLPETSTALVAAYGFFGGSLVAYLAQTFAGASLDSQVTGAVSTGMGVLCGLVGYWIIRQRQREHNDIFARVLQGYEDAWRIDQKKSAEQ</sequence>
<keyword evidence="1" id="KW-0472">Membrane</keyword>
<keyword evidence="1" id="KW-1133">Transmembrane helix</keyword>
<evidence type="ECO:0000313" key="2">
    <source>
        <dbReference type="EMBL" id="TKW66948.1"/>
    </source>
</evidence>
<proteinExistence type="predicted"/>
<evidence type="ECO:0000313" key="3">
    <source>
        <dbReference type="Proteomes" id="UP000315344"/>
    </source>
</evidence>
<keyword evidence="1" id="KW-0812">Transmembrane</keyword>
<protein>
    <submittedName>
        <fullName evidence="2">Uncharacterized protein</fullName>
    </submittedName>
</protein>
<gene>
    <name evidence="2" type="ORF">DI616_07680</name>
</gene>
<dbReference type="EMBL" id="VAFL01000005">
    <property type="protein sequence ID" value="TKW66948.1"/>
    <property type="molecule type" value="Genomic_DNA"/>
</dbReference>
<dbReference type="Proteomes" id="UP000315344">
    <property type="component" value="Unassembled WGS sequence"/>
</dbReference>